<dbReference type="InterPro" id="IPR037154">
    <property type="entry name" value="YtpR-like_sf"/>
</dbReference>
<dbReference type="InterPro" id="IPR033714">
    <property type="entry name" value="tRNA_bind_bactPheRS"/>
</dbReference>
<dbReference type="Pfam" id="PF01588">
    <property type="entry name" value="tRNA_bind"/>
    <property type="match status" value="1"/>
</dbReference>
<feature type="domain" description="TRNA-binding" evidence="4">
    <location>
        <begin position="89"/>
        <end position="201"/>
    </location>
</feature>
<dbReference type="EMBL" id="DF968005">
    <property type="protein sequence ID" value="GAP00516.1"/>
    <property type="molecule type" value="Genomic_DNA"/>
</dbReference>
<dbReference type="OrthoDB" id="9805455at2"/>
<protein>
    <submittedName>
        <fullName evidence="5">tRNA-binding domain-containing protein</fullName>
    </submittedName>
</protein>
<dbReference type="InterPro" id="IPR002547">
    <property type="entry name" value="tRNA-bd_dom"/>
</dbReference>
<dbReference type="Gene3D" id="2.40.50.140">
    <property type="entry name" value="Nucleic acid-binding proteins"/>
    <property type="match status" value="1"/>
</dbReference>
<dbReference type="InterPro" id="IPR012340">
    <property type="entry name" value="NA-bd_OB-fold"/>
</dbReference>
<dbReference type="Pfam" id="PF14794">
    <property type="entry name" value="DUF4479"/>
    <property type="match status" value="1"/>
</dbReference>
<reference evidence="5 6" key="1">
    <citation type="journal article" date="2015" name="BMC Genomics">
        <title>Comparative genomics of Fructobacillus spp. and Leuconostoc spp. reveals niche-specific evolution of Fructobacillus spp.</title>
        <authorList>
            <person name="Endo A."/>
            <person name="Tanizawa Y."/>
            <person name="Tanaka N."/>
            <person name="Maeno S."/>
            <person name="Kumar H."/>
            <person name="Shiwa Y."/>
            <person name="Okada S."/>
            <person name="Yoshikawa H."/>
            <person name="Dicks L."/>
            <person name="Nakagawa J."/>
            <person name="Arita M."/>
        </authorList>
    </citation>
    <scope>NUCLEOTIDE SEQUENCE [LARGE SCALE GENOMIC DNA]</scope>
    <source>
        <strain evidence="5 6">JCM 12225</strain>
    </source>
</reference>
<gene>
    <name evidence="5" type="ORF">FFIC_285350</name>
</gene>
<accession>A0A0K8MIZ9</accession>
<dbReference type="RefSeq" id="WP_061993805.1">
    <property type="nucleotide sequence ID" value="NZ_DF968005.1"/>
</dbReference>
<dbReference type="SUPFAM" id="SSF50249">
    <property type="entry name" value="Nucleic acid-binding proteins"/>
    <property type="match status" value="1"/>
</dbReference>
<keyword evidence="6" id="KW-1185">Reference proteome</keyword>
<evidence type="ECO:0000313" key="6">
    <source>
        <dbReference type="Proteomes" id="UP000253891"/>
    </source>
</evidence>
<evidence type="ECO:0000256" key="2">
    <source>
        <dbReference type="ARBA" id="ARBA00022884"/>
    </source>
</evidence>
<dbReference type="Gene3D" id="3.30.1940.10">
    <property type="entry name" value="YtpR-like"/>
    <property type="match status" value="1"/>
</dbReference>
<dbReference type="CDD" id="cd02796">
    <property type="entry name" value="tRNA_bind_bactPheRS"/>
    <property type="match status" value="1"/>
</dbReference>
<dbReference type="InterPro" id="IPR027855">
    <property type="entry name" value="DUF4479"/>
</dbReference>
<dbReference type="GO" id="GO:0000049">
    <property type="term" value="F:tRNA binding"/>
    <property type="evidence" value="ECO:0007669"/>
    <property type="project" value="UniProtKB-UniRule"/>
</dbReference>
<dbReference type="AlphaFoldDB" id="A0A0K8MIZ9"/>
<name>A0A0K8MIZ9_9LACO</name>
<evidence type="ECO:0000313" key="5">
    <source>
        <dbReference type="EMBL" id="GAP00516.1"/>
    </source>
</evidence>
<dbReference type="STRING" id="157463.GCA_001047075_01400"/>
<dbReference type="NCBIfam" id="NF045760">
    <property type="entry name" value="YtpR"/>
    <property type="match status" value="1"/>
</dbReference>
<sequence>MIAVYNQAAVGDILMLTFAPSQNKVTVESQAGVTRVANPENNQTIALNIAGLGEQLQLTDQTGQVFLNEDQVVIVNTALKAAGFADQIAVESSNLVVGEVASMTTHPDSDHLHVTQANVGKDETLQIVSGSPNMAEGIRVVVAQPGSMMPSGEIIWDGALRGVPSAGMIVSGRELKLPGAPDKPGALVLPADFGQVGQAFDFAAAQSLYADGLIDTNY</sequence>
<evidence type="ECO:0000256" key="3">
    <source>
        <dbReference type="PROSITE-ProRule" id="PRU00209"/>
    </source>
</evidence>
<keyword evidence="1 3" id="KW-0820">tRNA-binding</keyword>
<evidence type="ECO:0000256" key="1">
    <source>
        <dbReference type="ARBA" id="ARBA00022555"/>
    </source>
</evidence>
<keyword evidence="2 3" id="KW-0694">RNA-binding</keyword>
<evidence type="ECO:0000259" key="4">
    <source>
        <dbReference type="PROSITE" id="PS50886"/>
    </source>
</evidence>
<dbReference type="PROSITE" id="PS50886">
    <property type="entry name" value="TRBD"/>
    <property type="match status" value="1"/>
</dbReference>
<dbReference type="Proteomes" id="UP000253891">
    <property type="component" value="Unassembled WGS sequence"/>
</dbReference>
<proteinExistence type="predicted"/>
<organism evidence="5 6">
    <name type="scientific">Fructobacillus ficulneus</name>
    <dbReference type="NCBI Taxonomy" id="157463"/>
    <lineage>
        <taxon>Bacteria</taxon>
        <taxon>Bacillati</taxon>
        <taxon>Bacillota</taxon>
        <taxon>Bacilli</taxon>
        <taxon>Lactobacillales</taxon>
        <taxon>Lactobacillaceae</taxon>
        <taxon>Fructobacillus</taxon>
    </lineage>
</organism>